<organism evidence="2 3">
    <name type="scientific">Cryoendolithus antarcticus</name>
    <dbReference type="NCBI Taxonomy" id="1507870"/>
    <lineage>
        <taxon>Eukaryota</taxon>
        <taxon>Fungi</taxon>
        <taxon>Dikarya</taxon>
        <taxon>Ascomycota</taxon>
        <taxon>Pezizomycotina</taxon>
        <taxon>Dothideomycetes</taxon>
        <taxon>Dothideomycetidae</taxon>
        <taxon>Cladosporiales</taxon>
        <taxon>Cladosporiaceae</taxon>
        <taxon>Cryoendolithus</taxon>
    </lineage>
</organism>
<evidence type="ECO:0000313" key="3">
    <source>
        <dbReference type="Proteomes" id="UP000192596"/>
    </source>
</evidence>
<keyword evidence="3" id="KW-1185">Reference proteome</keyword>
<dbReference type="SUPFAM" id="SSF56300">
    <property type="entry name" value="Metallo-dependent phosphatases"/>
    <property type="match status" value="1"/>
</dbReference>
<dbReference type="InterPro" id="IPR051693">
    <property type="entry name" value="UPF0046_metallophosphoest"/>
</dbReference>
<dbReference type="Pfam" id="PF00149">
    <property type="entry name" value="Metallophos"/>
    <property type="match status" value="1"/>
</dbReference>
<dbReference type="PANTHER" id="PTHR12905">
    <property type="entry name" value="METALLOPHOSPHOESTERASE"/>
    <property type="match status" value="1"/>
</dbReference>
<dbReference type="Proteomes" id="UP000192596">
    <property type="component" value="Unassembled WGS sequence"/>
</dbReference>
<name>A0A1V8TF57_9PEZI</name>
<reference evidence="3" key="1">
    <citation type="submission" date="2017-03" db="EMBL/GenBank/DDBJ databases">
        <title>Genomes of endolithic fungi from Antarctica.</title>
        <authorList>
            <person name="Coleine C."/>
            <person name="Masonjones S."/>
            <person name="Stajich J.E."/>
        </authorList>
    </citation>
    <scope>NUCLEOTIDE SEQUENCE [LARGE SCALE GENOMIC DNA]</scope>
    <source>
        <strain evidence="3">CCFEE 5527</strain>
    </source>
</reference>
<dbReference type="EMBL" id="NAJO01000009">
    <property type="protein sequence ID" value="OQO10005.1"/>
    <property type="molecule type" value="Genomic_DNA"/>
</dbReference>
<protein>
    <recommendedName>
        <fullName evidence="1">Calcineurin-like phosphoesterase domain-containing protein</fullName>
    </recommendedName>
</protein>
<feature type="domain" description="Calcineurin-like phosphoesterase" evidence="1">
    <location>
        <begin position="64"/>
        <end position="232"/>
    </location>
</feature>
<dbReference type="AlphaFoldDB" id="A0A1V8TF57"/>
<accession>A0A1V8TF57</accession>
<comment type="caution">
    <text evidence="2">The sequence shown here is derived from an EMBL/GenBank/DDBJ whole genome shotgun (WGS) entry which is preliminary data.</text>
</comment>
<proteinExistence type="predicted"/>
<sequence length="268" mass="29935">MTAKLAALHHVQLPRYRLRKTAKWLLSFRSNDLWGADTPKASQDLSPVTVVCISDTHNLQPPLPPGDLLVHAGDLTEWGTFDEIQAQLSWLSSQPHEHKIVIAGNHDLLFDEAFLAKHPEHRDPEGRQRDDLDFGSVTYLRDESETLSFANGKRVLNMYGSPWTPRCGTSAFQYPQGNDVWSNRVPSSTGILIMHGPPAGFNNIRPSAGCAFLRREVARVKPRLMIFGHIHVARGEQTVVFDAAQLLYDDIVDDARGWDAVPLLAFAV</sequence>
<dbReference type="GO" id="GO:0016787">
    <property type="term" value="F:hydrolase activity"/>
    <property type="evidence" value="ECO:0007669"/>
    <property type="project" value="InterPro"/>
</dbReference>
<dbReference type="InterPro" id="IPR004843">
    <property type="entry name" value="Calcineurin-like_PHP"/>
</dbReference>
<gene>
    <name evidence="2" type="ORF">B0A48_04360</name>
</gene>
<dbReference type="Gene3D" id="3.60.21.10">
    <property type="match status" value="1"/>
</dbReference>
<dbReference type="OrthoDB" id="630188at2759"/>
<evidence type="ECO:0000313" key="2">
    <source>
        <dbReference type="EMBL" id="OQO10005.1"/>
    </source>
</evidence>
<dbReference type="InterPro" id="IPR029052">
    <property type="entry name" value="Metallo-depent_PP-like"/>
</dbReference>
<dbReference type="PANTHER" id="PTHR12905:SF18">
    <property type="entry name" value="ESTER HYDROLASE, PUTATIVE (AFU_ORTHOLOGUE AFUA_4G03130)-RELATED"/>
    <property type="match status" value="1"/>
</dbReference>
<dbReference type="InParanoid" id="A0A1V8TF57"/>
<evidence type="ECO:0000259" key="1">
    <source>
        <dbReference type="Pfam" id="PF00149"/>
    </source>
</evidence>
<dbReference type="CDD" id="cd07379">
    <property type="entry name" value="MPP_239FB"/>
    <property type="match status" value="1"/>
</dbReference>